<feature type="transmembrane region" description="Helical" evidence="9">
    <location>
        <begin position="173"/>
        <end position="195"/>
    </location>
</feature>
<feature type="domain" description="ABC transmembrane type-1" evidence="10">
    <location>
        <begin position="80"/>
        <end position="372"/>
    </location>
</feature>
<dbReference type="NCBIfam" id="TIGR01726">
    <property type="entry name" value="HEQRo_perm_3TM"/>
    <property type="match status" value="1"/>
</dbReference>
<comment type="subcellular location">
    <subcellularLocation>
        <location evidence="1">Cell inner membrane</location>
        <topology evidence="1">Multi-pass membrane protein</topology>
    </subcellularLocation>
    <subcellularLocation>
        <location evidence="9">Cell membrane</location>
        <topology evidence="9">Multi-pass membrane protein</topology>
    </subcellularLocation>
</comment>
<evidence type="ECO:0000256" key="3">
    <source>
        <dbReference type="ARBA" id="ARBA00022448"/>
    </source>
</evidence>
<keyword evidence="6" id="KW-0029">Amino-acid transport</keyword>
<keyword evidence="3 9" id="KW-0813">Transport</keyword>
<accession>A0ABQ5TZ52</accession>
<keyword evidence="7 9" id="KW-1133">Transmembrane helix</keyword>
<evidence type="ECO:0000313" key="12">
    <source>
        <dbReference type="Proteomes" id="UP001161409"/>
    </source>
</evidence>
<evidence type="ECO:0000256" key="9">
    <source>
        <dbReference type="RuleBase" id="RU363032"/>
    </source>
</evidence>
<keyword evidence="12" id="KW-1185">Reference proteome</keyword>
<feature type="transmembrane region" description="Helical" evidence="9">
    <location>
        <begin position="72"/>
        <end position="101"/>
    </location>
</feature>
<feature type="transmembrane region" description="Helical" evidence="9">
    <location>
        <begin position="122"/>
        <end position="143"/>
    </location>
</feature>
<feature type="transmembrane region" description="Helical" evidence="9">
    <location>
        <begin position="207"/>
        <end position="227"/>
    </location>
</feature>
<dbReference type="PROSITE" id="PS50928">
    <property type="entry name" value="ABC_TM1"/>
    <property type="match status" value="1"/>
</dbReference>
<dbReference type="EMBL" id="BSNF01000001">
    <property type="protein sequence ID" value="GLQ05152.1"/>
    <property type="molecule type" value="Genomic_DNA"/>
</dbReference>
<evidence type="ECO:0000259" key="10">
    <source>
        <dbReference type="PROSITE" id="PS50928"/>
    </source>
</evidence>
<evidence type="ECO:0000256" key="4">
    <source>
        <dbReference type="ARBA" id="ARBA00022475"/>
    </source>
</evidence>
<evidence type="ECO:0000256" key="1">
    <source>
        <dbReference type="ARBA" id="ARBA00004429"/>
    </source>
</evidence>
<proteinExistence type="inferred from homology"/>
<dbReference type="InterPro" id="IPR043429">
    <property type="entry name" value="ArtM/GltK/GlnP/TcyL/YhdX-like"/>
</dbReference>
<dbReference type="Gene3D" id="1.10.3720.10">
    <property type="entry name" value="MetI-like"/>
    <property type="match status" value="2"/>
</dbReference>
<organism evidence="11 12">
    <name type="scientific">Sneathiella chinensis</name>
    <dbReference type="NCBI Taxonomy" id="349750"/>
    <lineage>
        <taxon>Bacteria</taxon>
        <taxon>Pseudomonadati</taxon>
        <taxon>Pseudomonadota</taxon>
        <taxon>Alphaproteobacteria</taxon>
        <taxon>Sneathiellales</taxon>
        <taxon>Sneathiellaceae</taxon>
        <taxon>Sneathiella</taxon>
    </lineage>
</organism>
<feature type="transmembrane region" description="Helical" evidence="9">
    <location>
        <begin position="12"/>
        <end position="32"/>
    </location>
</feature>
<dbReference type="PANTHER" id="PTHR30614:SF37">
    <property type="entry name" value="AMINO-ACID ABC TRANSPORTER PERMEASE PROTEIN YHDX-RELATED"/>
    <property type="match status" value="1"/>
</dbReference>
<name>A0ABQ5TZ52_9PROT</name>
<dbReference type="SUPFAM" id="SSF161098">
    <property type="entry name" value="MetI-like"/>
    <property type="match status" value="2"/>
</dbReference>
<sequence>MLSTFFTPRNLLSNLVQLLMVAAAIGGAYYLFLSTQENLAARHIETGFAFLSQEAGFPIGDSLIDYQSSDSYGYALLVGIINTLYTAILCIILATVVGVIVGVAQVSDNLLIAKIAKTYVEILRNVPVLLILLFVYGVALAGLPSVKQAVEIFPGTFLSQRGLYFPRAIPEDGFIWVAMAFLVAIGLTILMVRWAKKRQNLTGRSLPLFWLGTAILTLVPLSVFWMAGGPVSWDYPALKGFNFSGGAVFRPEFLALVIGLALYRGAFIAENVRSGIMAVSKGQNEAAAALGVPPSRIMRGVILPQALRTIIPATTNDYASLVKDSSLAIAIGYPDMVSIGGTMIGQNGQAIEVIGIWMLVYLSINLVISVLMNVANKKFQLVER</sequence>
<dbReference type="Pfam" id="PF00528">
    <property type="entry name" value="BPD_transp_1"/>
    <property type="match status" value="1"/>
</dbReference>
<dbReference type="InterPro" id="IPR010065">
    <property type="entry name" value="AA_ABC_transptr_permease_3TM"/>
</dbReference>
<evidence type="ECO:0000256" key="2">
    <source>
        <dbReference type="ARBA" id="ARBA00010072"/>
    </source>
</evidence>
<dbReference type="InterPro" id="IPR000515">
    <property type="entry name" value="MetI-like"/>
</dbReference>
<feature type="transmembrane region" description="Helical" evidence="9">
    <location>
        <begin position="247"/>
        <end position="267"/>
    </location>
</feature>
<comment type="similarity">
    <text evidence="2">Belongs to the binding-protein-dependent transport system permease family. HisMQ subfamily.</text>
</comment>
<dbReference type="Proteomes" id="UP001161409">
    <property type="component" value="Unassembled WGS sequence"/>
</dbReference>
<evidence type="ECO:0000256" key="8">
    <source>
        <dbReference type="ARBA" id="ARBA00023136"/>
    </source>
</evidence>
<keyword evidence="8 9" id="KW-0472">Membrane</keyword>
<dbReference type="CDD" id="cd06261">
    <property type="entry name" value="TM_PBP2"/>
    <property type="match status" value="1"/>
</dbReference>
<dbReference type="PANTHER" id="PTHR30614">
    <property type="entry name" value="MEMBRANE COMPONENT OF AMINO ACID ABC TRANSPORTER"/>
    <property type="match status" value="1"/>
</dbReference>
<evidence type="ECO:0000313" key="11">
    <source>
        <dbReference type="EMBL" id="GLQ05152.1"/>
    </source>
</evidence>
<evidence type="ECO:0000256" key="6">
    <source>
        <dbReference type="ARBA" id="ARBA00022970"/>
    </source>
</evidence>
<protein>
    <submittedName>
        <fullName evidence="11">Amino acid ABC transporter permease</fullName>
    </submittedName>
</protein>
<feature type="transmembrane region" description="Helical" evidence="9">
    <location>
        <begin position="353"/>
        <end position="375"/>
    </location>
</feature>
<keyword evidence="4" id="KW-1003">Cell membrane</keyword>
<reference evidence="11" key="1">
    <citation type="journal article" date="2014" name="Int. J. Syst. Evol. Microbiol.">
        <title>Complete genome of a new Firmicutes species belonging to the dominant human colonic microbiota ('Ruminococcus bicirculans') reveals two chromosomes and a selective capacity to utilize plant glucans.</title>
        <authorList>
            <consortium name="NISC Comparative Sequencing Program"/>
            <person name="Wegmann U."/>
            <person name="Louis P."/>
            <person name="Goesmann A."/>
            <person name="Henrissat B."/>
            <person name="Duncan S.H."/>
            <person name="Flint H.J."/>
        </authorList>
    </citation>
    <scope>NUCLEOTIDE SEQUENCE</scope>
    <source>
        <strain evidence="11">NBRC 103408</strain>
    </source>
</reference>
<evidence type="ECO:0000256" key="7">
    <source>
        <dbReference type="ARBA" id="ARBA00022989"/>
    </source>
</evidence>
<gene>
    <name evidence="11" type="ORF">GCM10007924_03730</name>
</gene>
<reference evidence="11" key="2">
    <citation type="submission" date="2023-01" db="EMBL/GenBank/DDBJ databases">
        <title>Draft genome sequence of Sneathiella chinensis strain NBRC 103408.</title>
        <authorList>
            <person name="Sun Q."/>
            <person name="Mori K."/>
        </authorList>
    </citation>
    <scope>NUCLEOTIDE SEQUENCE</scope>
    <source>
        <strain evidence="11">NBRC 103408</strain>
    </source>
</reference>
<evidence type="ECO:0000256" key="5">
    <source>
        <dbReference type="ARBA" id="ARBA00022692"/>
    </source>
</evidence>
<keyword evidence="5 9" id="KW-0812">Transmembrane</keyword>
<comment type="caution">
    <text evidence="11">The sequence shown here is derived from an EMBL/GenBank/DDBJ whole genome shotgun (WGS) entry which is preliminary data.</text>
</comment>
<dbReference type="InterPro" id="IPR035906">
    <property type="entry name" value="MetI-like_sf"/>
</dbReference>